<gene>
    <name evidence="10" type="primary">recJ</name>
    <name evidence="10" type="ORF">EZI54_05170</name>
</gene>
<dbReference type="Pfam" id="PF02272">
    <property type="entry name" value="DHHA1"/>
    <property type="match status" value="1"/>
</dbReference>
<dbReference type="EMBL" id="SJDL01000006">
    <property type="protein sequence ID" value="TBW57846.1"/>
    <property type="molecule type" value="Genomic_DNA"/>
</dbReference>
<evidence type="ECO:0000256" key="1">
    <source>
        <dbReference type="ARBA" id="ARBA00005915"/>
    </source>
</evidence>
<comment type="similarity">
    <text evidence="1">Belongs to the RecJ family.</text>
</comment>
<proteinExistence type="inferred from homology"/>
<reference evidence="10 11" key="1">
    <citation type="submission" date="2019-02" db="EMBL/GenBank/DDBJ databases">
        <title>Marinobacter halodurans sp. nov., a marine bacterium isolated from sea tidal flat.</title>
        <authorList>
            <person name="Yoo Y."/>
            <person name="Lee D.W."/>
            <person name="Kim B.S."/>
            <person name="Kim J.-J."/>
        </authorList>
    </citation>
    <scope>NUCLEOTIDE SEQUENCE [LARGE SCALE GENOMIC DNA]</scope>
    <source>
        <strain evidence="10 11">YJ-S3-2</strain>
    </source>
</reference>
<dbReference type="InterPro" id="IPR041122">
    <property type="entry name" value="RecJ_OB"/>
</dbReference>
<evidence type="ECO:0000256" key="2">
    <source>
        <dbReference type="ARBA" id="ARBA00019841"/>
    </source>
</evidence>
<dbReference type="PANTHER" id="PTHR30255:SF2">
    <property type="entry name" value="SINGLE-STRANDED-DNA-SPECIFIC EXONUCLEASE RECJ"/>
    <property type="match status" value="1"/>
</dbReference>
<dbReference type="RefSeq" id="WP_131479747.1">
    <property type="nucleotide sequence ID" value="NZ_SJDL01000006.1"/>
</dbReference>
<feature type="domain" description="RecJ OB" evidence="9">
    <location>
        <begin position="468"/>
        <end position="571"/>
    </location>
</feature>
<keyword evidence="11" id="KW-1185">Reference proteome</keyword>
<feature type="coiled-coil region" evidence="6">
    <location>
        <begin position="307"/>
        <end position="341"/>
    </location>
</feature>
<dbReference type="GO" id="GO:0004527">
    <property type="term" value="F:exonuclease activity"/>
    <property type="evidence" value="ECO:0007669"/>
    <property type="project" value="UniProtKB-KW"/>
</dbReference>
<evidence type="ECO:0000256" key="5">
    <source>
        <dbReference type="ARBA" id="ARBA00022839"/>
    </source>
</evidence>
<evidence type="ECO:0000256" key="4">
    <source>
        <dbReference type="ARBA" id="ARBA00022801"/>
    </source>
</evidence>
<feature type="domain" description="DDH" evidence="7">
    <location>
        <begin position="73"/>
        <end position="232"/>
    </location>
</feature>
<dbReference type="PANTHER" id="PTHR30255">
    <property type="entry name" value="SINGLE-STRANDED-DNA-SPECIFIC EXONUCLEASE RECJ"/>
    <property type="match status" value="1"/>
</dbReference>
<keyword evidence="3" id="KW-0540">Nuclease</keyword>
<keyword evidence="5 10" id="KW-0269">Exonuclease</keyword>
<dbReference type="InterPro" id="IPR004610">
    <property type="entry name" value="RecJ"/>
</dbReference>
<dbReference type="SUPFAM" id="SSF64182">
    <property type="entry name" value="DHH phosphoesterases"/>
    <property type="match status" value="1"/>
</dbReference>
<evidence type="ECO:0000313" key="11">
    <source>
        <dbReference type="Proteomes" id="UP000313645"/>
    </source>
</evidence>
<dbReference type="InterPro" id="IPR051673">
    <property type="entry name" value="SSDNA_exonuclease_RecJ"/>
</dbReference>
<evidence type="ECO:0000256" key="6">
    <source>
        <dbReference type="SAM" id="Coils"/>
    </source>
</evidence>
<dbReference type="InterPro" id="IPR003156">
    <property type="entry name" value="DHHA1_dom"/>
</dbReference>
<evidence type="ECO:0000256" key="3">
    <source>
        <dbReference type="ARBA" id="ARBA00022722"/>
    </source>
</evidence>
<evidence type="ECO:0000313" key="10">
    <source>
        <dbReference type="EMBL" id="TBW57846.1"/>
    </source>
</evidence>
<feature type="domain" description="DHHA1" evidence="8">
    <location>
        <begin position="359"/>
        <end position="455"/>
    </location>
</feature>
<dbReference type="InterPro" id="IPR038763">
    <property type="entry name" value="DHH_sf"/>
</dbReference>
<dbReference type="Pfam" id="PF17768">
    <property type="entry name" value="RecJ_OB"/>
    <property type="match status" value="1"/>
</dbReference>
<dbReference type="NCBIfam" id="TIGR00644">
    <property type="entry name" value="recJ"/>
    <property type="match status" value="1"/>
</dbReference>
<protein>
    <recommendedName>
        <fullName evidence="2">Single-stranded-DNA-specific exonuclease RecJ</fullName>
    </recommendedName>
</protein>
<sequence>MTPRKIVRRSLPDQPSDWGQALPPLLKRLYLARGVRSEAELNYTLRELASPFDLRGIGRAVTLIADAIRQHQRILILGDFDADGATSTAVAMLGLQMMGATSLDFRVPSRFSDGYGLTPGIIERLEEEGALPDLLITVDNGIAAVDGVVAAVRRGIRVVVTDHHLPGEALPDADAIVNPNQKGCPFLSKNAAGVGVMFYVLTALRRHLAEQGMFEGKGPNLGCLLDLVALGTVADVVPLDHNNRIFVEQGLRRIRQGEARPGILALLEVAGRDHTQISATDLGFVVGPRLNAAGRLDDMSLGIACLLADSREEARRLATELDQMNRERRNIETGMKEQAQELLASLSLDIEGLPWGLALYDPDWHQGVIGILAARIREQTHRPVIAFAPDDGGELLKGSARSIPGLHIRDVLAAVDARHPGLLKKFGGHAMAAGMSIGTDRLETFSAAFDQVVRETITADALEASITTDGPLAPHELTLETAYTLKRSGPWGQHFPEPAFDGEFEVINQRIVGEKHLKMVLRPQGGGAVIDGIAFNTGAEVPDFTRTGARIVYKPDANTFRGRTQLQLLVDYIEPADFGTEVR</sequence>
<dbReference type="Gene3D" id="3.10.310.30">
    <property type="match status" value="1"/>
</dbReference>
<name>A0ABY1ZS61_9GAMM</name>
<organism evidence="10 11">
    <name type="scientific">Marinobacter halodurans</name>
    <dbReference type="NCBI Taxonomy" id="2528979"/>
    <lineage>
        <taxon>Bacteria</taxon>
        <taxon>Pseudomonadati</taxon>
        <taxon>Pseudomonadota</taxon>
        <taxon>Gammaproteobacteria</taxon>
        <taxon>Pseudomonadales</taxon>
        <taxon>Marinobacteraceae</taxon>
        <taxon>Marinobacter</taxon>
    </lineage>
</organism>
<dbReference type="Gene3D" id="3.90.1640.30">
    <property type="match status" value="1"/>
</dbReference>
<keyword evidence="4" id="KW-0378">Hydrolase</keyword>
<evidence type="ECO:0000259" key="7">
    <source>
        <dbReference type="Pfam" id="PF01368"/>
    </source>
</evidence>
<keyword evidence="6" id="KW-0175">Coiled coil</keyword>
<dbReference type="Pfam" id="PF01368">
    <property type="entry name" value="DHH"/>
    <property type="match status" value="1"/>
</dbReference>
<accession>A0ABY1ZS61</accession>
<evidence type="ECO:0000259" key="8">
    <source>
        <dbReference type="Pfam" id="PF02272"/>
    </source>
</evidence>
<dbReference type="Proteomes" id="UP000313645">
    <property type="component" value="Unassembled WGS sequence"/>
</dbReference>
<evidence type="ECO:0000259" key="9">
    <source>
        <dbReference type="Pfam" id="PF17768"/>
    </source>
</evidence>
<dbReference type="InterPro" id="IPR001667">
    <property type="entry name" value="DDH_dom"/>
</dbReference>
<comment type="caution">
    <text evidence="10">The sequence shown here is derived from an EMBL/GenBank/DDBJ whole genome shotgun (WGS) entry which is preliminary data.</text>
</comment>